<name>A0A8H7CT74_9AGAR</name>
<reference evidence="3" key="1">
    <citation type="submission" date="2020-05" db="EMBL/GenBank/DDBJ databases">
        <title>Mycena genomes resolve the evolution of fungal bioluminescence.</title>
        <authorList>
            <person name="Tsai I.J."/>
        </authorList>
    </citation>
    <scope>NUCLEOTIDE SEQUENCE</scope>
    <source>
        <strain evidence="3">160909Yilan</strain>
    </source>
</reference>
<dbReference type="InterPro" id="IPR056884">
    <property type="entry name" value="NPHP3-like_N"/>
</dbReference>
<keyword evidence="4" id="KW-1185">Reference proteome</keyword>
<feature type="domain" description="Nephrocystin 3-like N-terminal" evidence="2">
    <location>
        <begin position="228"/>
        <end position="262"/>
    </location>
</feature>
<accession>A0A8H7CT74</accession>
<proteinExistence type="predicted"/>
<sequence length="263" mass="29487">MKDLNLVLDLADQARDITEAAPLIGSALTLLHKIIQWKFQVLRNAGKKYDLLLQHVTDLSCDICAVVLQMQEMDHLDEIGRLKRDFDKYVGLIQKAFQYISDFDLFSGVEHHMKLDELNQELELFRARLMTNRLVNLHLNQAGFGLVKPNEIIYNLNSVAQAPIMIYGGIGGPGGNGNIGGVGGTGGGPTVNFTNMMGIDVERLEKWLQYPPDMQQKQHDTEQLHSDGTGQWFLENDKFIEWEDNPGILWVEGPSGAGKTVLR</sequence>
<evidence type="ECO:0000259" key="2">
    <source>
        <dbReference type="Pfam" id="PF24883"/>
    </source>
</evidence>
<dbReference type="Pfam" id="PF24883">
    <property type="entry name" value="NPHP3_N"/>
    <property type="match status" value="1"/>
</dbReference>
<dbReference type="AlphaFoldDB" id="A0A8H7CT74"/>
<dbReference type="PANTHER" id="PTHR10039:SF16">
    <property type="entry name" value="GPI INOSITOL-DEACYLASE"/>
    <property type="match status" value="1"/>
</dbReference>
<gene>
    <name evidence="3" type="ORF">MSAN_01738200</name>
</gene>
<protein>
    <submittedName>
        <fullName evidence="3">ANK-REP-REGION domain-containing protein</fullName>
    </submittedName>
</protein>
<evidence type="ECO:0000313" key="3">
    <source>
        <dbReference type="EMBL" id="KAF7349479.1"/>
    </source>
</evidence>
<evidence type="ECO:0000256" key="1">
    <source>
        <dbReference type="ARBA" id="ARBA00022737"/>
    </source>
</evidence>
<dbReference type="PANTHER" id="PTHR10039">
    <property type="entry name" value="AMELOGENIN"/>
    <property type="match status" value="1"/>
</dbReference>
<organism evidence="3 4">
    <name type="scientific">Mycena sanguinolenta</name>
    <dbReference type="NCBI Taxonomy" id="230812"/>
    <lineage>
        <taxon>Eukaryota</taxon>
        <taxon>Fungi</taxon>
        <taxon>Dikarya</taxon>
        <taxon>Basidiomycota</taxon>
        <taxon>Agaricomycotina</taxon>
        <taxon>Agaricomycetes</taxon>
        <taxon>Agaricomycetidae</taxon>
        <taxon>Agaricales</taxon>
        <taxon>Marasmiineae</taxon>
        <taxon>Mycenaceae</taxon>
        <taxon>Mycena</taxon>
    </lineage>
</organism>
<comment type="caution">
    <text evidence="3">The sequence shown here is derived from an EMBL/GenBank/DDBJ whole genome shotgun (WGS) entry which is preliminary data.</text>
</comment>
<dbReference type="OrthoDB" id="3061057at2759"/>
<keyword evidence="1" id="KW-0677">Repeat</keyword>
<dbReference type="Proteomes" id="UP000623467">
    <property type="component" value="Unassembled WGS sequence"/>
</dbReference>
<dbReference type="EMBL" id="JACAZH010000016">
    <property type="protein sequence ID" value="KAF7349479.1"/>
    <property type="molecule type" value="Genomic_DNA"/>
</dbReference>
<evidence type="ECO:0000313" key="4">
    <source>
        <dbReference type="Proteomes" id="UP000623467"/>
    </source>
</evidence>